<accession>G8BPH1</accession>
<dbReference type="Pfam" id="PF04098">
    <property type="entry name" value="Rad52_Rad22"/>
    <property type="match status" value="1"/>
</dbReference>
<dbReference type="Gene3D" id="3.30.390.80">
    <property type="entry name" value="DNA repair protein Rad52/59/22"/>
    <property type="match status" value="1"/>
</dbReference>
<comment type="similarity">
    <text evidence="1">Belongs to the RAD52 family.</text>
</comment>
<dbReference type="HOGENOM" id="CLU_1332720_0_0_1"/>
<dbReference type="AlphaFoldDB" id="G8BPH1"/>
<keyword evidence="5" id="KW-1185">Reference proteome</keyword>
<gene>
    <name evidence="4" type="primary">TPHA0B02300</name>
    <name evidence="4" type="ordered locus">TPHA_0B02300</name>
</gene>
<keyword evidence="2" id="KW-0227">DNA damage</keyword>
<evidence type="ECO:0000313" key="4">
    <source>
        <dbReference type="EMBL" id="CCE61902.1"/>
    </source>
</evidence>
<sequence>MISTCSETKSLTSISNAKKMMCNLQTDGVKFACLTQIHDFSKDQTVTRKNQDLAYTTVLKINSLECREKILEFKMLIDSYISTHIMKGCNKFGKHHLYKVIPTKDLIESMAKVFGHHWNFEVVNEEVKYPIIRKKLNILVEVSIKINLLDNNSWSVLGGLSNRIFDNYNIDKLHDYIGEVEEEAIDDGLRRAILNLLIENNNYVVS</sequence>
<name>G8BPH1_TETPH</name>
<dbReference type="KEGG" id="tpf:TPHA_0B02300"/>
<proteinExistence type="inferred from homology"/>
<dbReference type="GeneID" id="11535091"/>
<dbReference type="RefSeq" id="XP_003684336.1">
    <property type="nucleotide sequence ID" value="XM_003684288.1"/>
</dbReference>
<dbReference type="Proteomes" id="UP000005666">
    <property type="component" value="Chromosome 2"/>
</dbReference>
<dbReference type="InterPro" id="IPR041247">
    <property type="entry name" value="Rad52_fam"/>
</dbReference>
<protein>
    <submittedName>
        <fullName evidence="4">Uncharacterized protein</fullName>
    </submittedName>
</protein>
<evidence type="ECO:0000256" key="3">
    <source>
        <dbReference type="ARBA" id="ARBA00023204"/>
    </source>
</evidence>
<dbReference type="EMBL" id="HE612857">
    <property type="protein sequence ID" value="CCE61902.1"/>
    <property type="molecule type" value="Genomic_DNA"/>
</dbReference>
<dbReference type="GO" id="GO:0006302">
    <property type="term" value="P:double-strand break repair"/>
    <property type="evidence" value="ECO:0007669"/>
    <property type="project" value="UniProtKB-ARBA"/>
</dbReference>
<dbReference type="GO" id="GO:0006310">
    <property type="term" value="P:DNA recombination"/>
    <property type="evidence" value="ECO:0007669"/>
    <property type="project" value="UniProtKB-ARBA"/>
</dbReference>
<reference evidence="4 5" key="1">
    <citation type="journal article" date="2011" name="Proc. Natl. Acad. Sci. U.S.A.">
        <title>Evolutionary erosion of yeast sex chromosomes by mating-type switching accidents.</title>
        <authorList>
            <person name="Gordon J.L."/>
            <person name="Armisen D."/>
            <person name="Proux-Wera E."/>
            <person name="Oheigeartaigh S.S."/>
            <person name="Byrne K.P."/>
            <person name="Wolfe K.H."/>
        </authorList>
    </citation>
    <scope>NUCLEOTIDE SEQUENCE [LARGE SCALE GENOMIC DNA]</scope>
    <source>
        <strain evidence="5">ATCC 24235 / CBS 4417 / NBRC 1672 / NRRL Y-8282 / UCD 70-5</strain>
    </source>
</reference>
<dbReference type="InterPro" id="IPR042525">
    <property type="entry name" value="Rad52_Rad59_Rad22_sf"/>
</dbReference>
<evidence type="ECO:0000256" key="2">
    <source>
        <dbReference type="ARBA" id="ARBA00022763"/>
    </source>
</evidence>
<organism evidence="4 5">
    <name type="scientific">Tetrapisispora phaffii (strain ATCC 24235 / CBS 4417 / NBRC 1672 / NRRL Y-8282 / UCD 70-5)</name>
    <name type="common">Yeast</name>
    <name type="synonym">Fabospora phaffii</name>
    <dbReference type="NCBI Taxonomy" id="1071381"/>
    <lineage>
        <taxon>Eukaryota</taxon>
        <taxon>Fungi</taxon>
        <taxon>Dikarya</taxon>
        <taxon>Ascomycota</taxon>
        <taxon>Saccharomycotina</taxon>
        <taxon>Saccharomycetes</taxon>
        <taxon>Saccharomycetales</taxon>
        <taxon>Saccharomycetaceae</taxon>
        <taxon>Tetrapisispora</taxon>
    </lineage>
</organism>
<keyword evidence="3" id="KW-0234">DNA repair</keyword>
<evidence type="ECO:0000313" key="5">
    <source>
        <dbReference type="Proteomes" id="UP000005666"/>
    </source>
</evidence>
<evidence type="ECO:0000256" key="1">
    <source>
        <dbReference type="ARBA" id="ARBA00006638"/>
    </source>
</evidence>